<feature type="domain" description="Major facilitator superfamily (MFS) profile" evidence="8">
    <location>
        <begin position="20"/>
        <end position="398"/>
    </location>
</feature>
<evidence type="ECO:0000256" key="4">
    <source>
        <dbReference type="ARBA" id="ARBA00022692"/>
    </source>
</evidence>
<proteinExistence type="predicted"/>
<evidence type="ECO:0000256" key="3">
    <source>
        <dbReference type="ARBA" id="ARBA00022475"/>
    </source>
</evidence>
<dbReference type="Gene3D" id="1.20.1250.20">
    <property type="entry name" value="MFS general substrate transporter like domains"/>
    <property type="match status" value="1"/>
</dbReference>
<feature type="transmembrane region" description="Helical" evidence="7">
    <location>
        <begin position="175"/>
        <end position="194"/>
    </location>
</feature>
<dbReference type="GO" id="GO:0022857">
    <property type="term" value="F:transmembrane transporter activity"/>
    <property type="evidence" value="ECO:0007669"/>
    <property type="project" value="InterPro"/>
</dbReference>
<dbReference type="Proteomes" id="UP000259030">
    <property type="component" value="Chromosome"/>
</dbReference>
<dbReference type="PROSITE" id="PS50850">
    <property type="entry name" value="MFS"/>
    <property type="match status" value="1"/>
</dbReference>
<evidence type="ECO:0000313" key="10">
    <source>
        <dbReference type="Proteomes" id="UP000259030"/>
    </source>
</evidence>
<evidence type="ECO:0000256" key="2">
    <source>
        <dbReference type="ARBA" id="ARBA00022448"/>
    </source>
</evidence>
<feature type="transmembrane region" description="Helical" evidence="7">
    <location>
        <begin position="338"/>
        <end position="357"/>
    </location>
</feature>
<dbReference type="PRINTS" id="PR01035">
    <property type="entry name" value="TCRTETA"/>
</dbReference>
<feature type="transmembrane region" description="Helical" evidence="7">
    <location>
        <begin position="255"/>
        <end position="273"/>
    </location>
</feature>
<protein>
    <submittedName>
        <fullName evidence="9">MFS transporter</fullName>
    </submittedName>
</protein>
<feature type="transmembrane region" description="Helical" evidence="7">
    <location>
        <begin position="377"/>
        <end position="397"/>
    </location>
</feature>
<dbReference type="InterPro" id="IPR050171">
    <property type="entry name" value="MFS_Transporters"/>
</dbReference>
<dbReference type="InterPro" id="IPR011701">
    <property type="entry name" value="MFS"/>
</dbReference>
<accession>A0A221SSX5</accession>
<reference evidence="9 10" key="1">
    <citation type="submission" date="2017-05" db="EMBL/GenBank/DDBJ databases">
        <title>The complete genome sequence of Deinococcus ficus isolated from the rhizosphere of the Ficus religiosa L. in Taiwan.</title>
        <authorList>
            <person name="Wu K.-M."/>
            <person name="Liao T.-L."/>
            <person name="Liu Y.-M."/>
            <person name="Young C.-C."/>
            <person name="Tsai S.-F."/>
        </authorList>
    </citation>
    <scope>NUCLEOTIDE SEQUENCE [LARGE SCALE GENOMIC DNA]</scope>
    <source>
        <strain evidence="9 10">CC-FR2-10</strain>
    </source>
</reference>
<keyword evidence="10" id="KW-1185">Reference proteome</keyword>
<dbReference type="InterPro" id="IPR036259">
    <property type="entry name" value="MFS_trans_sf"/>
</dbReference>
<dbReference type="EMBL" id="CP021081">
    <property type="protein sequence ID" value="ASN79748.1"/>
    <property type="molecule type" value="Genomic_DNA"/>
</dbReference>
<organism evidence="9 10">
    <name type="scientific">Deinococcus ficus</name>
    <dbReference type="NCBI Taxonomy" id="317577"/>
    <lineage>
        <taxon>Bacteria</taxon>
        <taxon>Thermotogati</taxon>
        <taxon>Deinococcota</taxon>
        <taxon>Deinococci</taxon>
        <taxon>Deinococcales</taxon>
        <taxon>Deinococcaceae</taxon>
        <taxon>Deinococcus</taxon>
    </lineage>
</organism>
<evidence type="ECO:0000256" key="1">
    <source>
        <dbReference type="ARBA" id="ARBA00004651"/>
    </source>
</evidence>
<gene>
    <name evidence="9" type="ORF">DFI_00870</name>
</gene>
<evidence type="ECO:0000259" key="8">
    <source>
        <dbReference type="PROSITE" id="PS50850"/>
    </source>
</evidence>
<sequence length="416" mass="43069">MTAASPPAAPAPDRFRPGAAQWGLLFSNFLMWGGFFAVVPLITVHFVSDLGWAAASVGLVLALRQLTQQGLTVFGGAWSDVVGPKPLILLGCLLRAAGFAWMGFTTTLPLLLAAALLAGIGGGLFDAPKNAAVTAVTPDRQRTRMFSVMSIAGNLGMVTGPLIGALLIGLGFRTAAVAAGSVYVLAAAVLAATLPHTRPAPGQTPPGLSGLWAAARDRRFRRFTLVLIGYFMLSTQLNVIVTLKAVALAGKAATGPLYALSAGMAVLLQYPLLRVVDRHLPTRTALVTAVLLVATALGLMAFASSFPALLACVALYSLGSMIVYPSQQTLTARFAPRALIGSYFGFSAISLGLGGAIGNVIGGTLLDAGTRLGFPALPWAVLFVVGLLTAQGLRWALRGLHEEGEEDEAPAQEGAR</sequence>
<feature type="transmembrane region" description="Helical" evidence="7">
    <location>
        <begin position="308"/>
        <end position="326"/>
    </location>
</feature>
<dbReference type="InterPro" id="IPR001958">
    <property type="entry name" value="Tet-R_TetA/multi-R_MdtG-like"/>
</dbReference>
<evidence type="ECO:0000256" key="7">
    <source>
        <dbReference type="SAM" id="Phobius"/>
    </source>
</evidence>
<feature type="transmembrane region" description="Helical" evidence="7">
    <location>
        <begin position="22"/>
        <end position="44"/>
    </location>
</feature>
<dbReference type="KEGG" id="dfc:DFI_00870"/>
<dbReference type="CDD" id="cd17329">
    <property type="entry name" value="MFS_MdtH_MDR_like"/>
    <property type="match status" value="1"/>
</dbReference>
<dbReference type="SUPFAM" id="SSF103473">
    <property type="entry name" value="MFS general substrate transporter"/>
    <property type="match status" value="1"/>
</dbReference>
<dbReference type="RefSeq" id="WP_051307900.1">
    <property type="nucleotide sequence ID" value="NZ_CP021081.1"/>
</dbReference>
<evidence type="ECO:0000313" key="9">
    <source>
        <dbReference type="EMBL" id="ASN79748.1"/>
    </source>
</evidence>
<keyword evidence="6 7" id="KW-0472">Membrane</keyword>
<keyword evidence="2" id="KW-0813">Transport</keyword>
<dbReference type="GO" id="GO:0005886">
    <property type="term" value="C:plasma membrane"/>
    <property type="evidence" value="ECO:0007669"/>
    <property type="project" value="UniProtKB-SubCell"/>
</dbReference>
<feature type="transmembrane region" description="Helical" evidence="7">
    <location>
        <begin position="148"/>
        <end position="169"/>
    </location>
</feature>
<dbReference type="PANTHER" id="PTHR23517">
    <property type="entry name" value="RESISTANCE PROTEIN MDTM, PUTATIVE-RELATED-RELATED"/>
    <property type="match status" value="1"/>
</dbReference>
<keyword evidence="3" id="KW-1003">Cell membrane</keyword>
<evidence type="ECO:0000256" key="6">
    <source>
        <dbReference type="ARBA" id="ARBA00023136"/>
    </source>
</evidence>
<dbReference type="InterPro" id="IPR020846">
    <property type="entry name" value="MFS_dom"/>
</dbReference>
<evidence type="ECO:0000256" key="5">
    <source>
        <dbReference type="ARBA" id="ARBA00022989"/>
    </source>
</evidence>
<name>A0A221SSX5_9DEIO</name>
<comment type="subcellular location">
    <subcellularLocation>
        <location evidence="1">Cell membrane</location>
        <topology evidence="1">Multi-pass membrane protein</topology>
    </subcellularLocation>
</comment>
<dbReference type="PANTHER" id="PTHR23517:SF2">
    <property type="entry name" value="MULTIDRUG RESISTANCE PROTEIN MDTH"/>
    <property type="match status" value="1"/>
</dbReference>
<dbReference type="AlphaFoldDB" id="A0A221SSX5"/>
<feature type="transmembrane region" description="Helical" evidence="7">
    <location>
        <begin position="225"/>
        <end position="249"/>
    </location>
</feature>
<dbReference type="STRING" id="317577.GCA_000419625_01006"/>
<keyword evidence="4 7" id="KW-0812">Transmembrane</keyword>
<keyword evidence="5 7" id="KW-1133">Transmembrane helix</keyword>
<dbReference type="Pfam" id="PF07690">
    <property type="entry name" value="MFS_1"/>
    <property type="match status" value="1"/>
</dbReference>
<feature type="transmembrane region" description="Helical" evidence="7">
    <location>
        <begin position="110"/>
        <end position="127"/>
    </location>
</feature>
<feature type="transmembrane region" description="Helical" evidence="7">
    <location>
        <begin position="285"/>
        <end position="302"/>
    </location>
</feature>